<reference evidence="1" key="1">
    <citation type="submission" date="2021-12" db="EMBL/GenBank/DDBJ databases">
        <title>Convergent genome expansion in fungi linked to evolution of root-endophyte symbiosis.</title>
        <authorList>
            <consortium name="DOE Joint Genome Institute"/>
            <person name="Ke Y.-H."/>
            <person name="Bonito G."/>
            <person name="Liao H.-L."/>
            <person name="Looney B."/>
            <person name="Rojas-Flechas A."/>
            <person name="Nash J."/>
            <person name="Hameed K."/>
            <person name="Schadt C."/>
            <person name="Martin F."/>
            <person name="Crous P.W."/>
            <person name="Miettinen O."/>
            <person name="Magnuson J.K."/>
            <person name="Labbe J."/>
            <person name="Jacobson D."/>
            <person name="Doktycz M.J."/>
            <person name="Veneault-Fourrey C."/>
            <person name="Kuo A."/>
            <person name="Mondo S."/>
            <person name="Calhoun S."/>
            <person name="Riley R."/>
            <person name="Ohm R."/>
            <person name="LaButti K."/>
            <person name="Andreopoulos B."/>
            <person name="Pangilinan J."/>
            <person name="Nolan M."/>
            <person name="Tritt A."/>
            <person name="Clum A."/>
            <person name="Lipzen A."/>
            <person name="Daum C."/>
            <person name="Barry K."/>
            <person name="Grigoriev I.V."/>
            <person name="Vilgalys R."/>
        </authorList>
    </citation>
    <scope>NUCLEOTIDE SEQUENCE</scope>
    <source>
        <strain evidence="1">PMI_201</strain>
    </source>
</reference>
<dbReference type="GeneID" id="70246590"/>
<dbReference type="GO" id="GO:0006401">
    <property type="term" value="P:RNA catabolic process"/>
    <property type="evidence" value="ECO:0007669"/>
    <property type="project" value="InterPro"/>
</dbReference>
<dbReference type="InterPro" id="IPR013924">
    <property type="entry name" value="RNase_H2_suC"/>
</dbReference>
<proteinExistence type="predicted"/>
<evidence type="ECO:0000313" key="2">
    <source>
        <dbReference type="Proteomes" id="UP001201262"/>
    </source>
</evidence>
<organism evidence="1 2">
    <name type="scientific">Talaromyces proteolyticus</name>
    <dbReference type="NCBI Taxonomy" id="1131652"/>
    <lineage>
        <taxon>Eukaryota</taxon>
        <taxon>Fungi</taxon>
        <taxon>Dikarya</taxon>
        <taxon>Ascomycota</taxon>
        <taxon>Pezizomycotina</taxon>
        <taxon>Eurotiomycetes</taxon>
        <taxon>Eurotiomycetidae</taxon>
        <taxon>Eurotiales</taxon>
        <taxon>Trichocomaceae</taxon>
        <taxon>Talaromyces</taxon>
        <taxon>Talaromyces sect. Bacilispori</taxon>
    </lineage>
</organism>
<accession>A0AAD4PZK9</accession>
<dbReference type="GO" id="GO:0032299">
    <property type="term" value="C:ribonuclease H2 complex"/>
    <property type="evidence" value="ECO:0007669"/>
    <property type="project" value="InterPro"/>
</dbReference>
<sequence>MLALGSSQKSSDVFANGSTPNVLPCKIHHDGSVDISQRYWKPVESENDDSHTAYFRGRKLRGRTVQLPEGYQGVVAVPSDRVLPATKKDVEGEDTVASEPVKVLETQSTFDEFIVWGHETLPAADDAFVKGVEEWVKFAEVMHDTSERPAEKGK</sequence>
<evidence type="ECO:0000313" key="1">
    <source>
        <dbReference type="EMBL" id="KAH8696096.1"/>
    </source>
</evidence>
<dbReference type="PANTHER" id="PTHR47204">
    <property type="entry name" value="OS02G0168900 PROTEIN"/>
    <property type="match status" value="1"/>
</dbReference>
<dbReference type="EMBL" id="JAJTJA010000007">
    <property type="protein sequence ID" value="KAH8696096.1"/>
    <property type="molecule type" value="Genomic_DNA"/>
</dbReference>
<name>A0AAD4PZK9_9EURO</name>
<dbReference type="AlphaFoldDB" id="A0AAD4PZK9"/>
<keyword evidence="2" id="KW-1185">Reference proteome</keyword>
<dbReference type="Proteomes" id="UP001201262">
    <property type="component" value="Unassembled WGS sequence"/>
</dbReference>
<dbReference type="PANTHER" id="PTHR47204:SF1">
    <property type="entry name" value="RIBONUCLEASE H2 SUBUNIT C"/>
    <property type="match status" value="1"/>
</dbReference>
<dbReference type="Gene3D" id="2.40.128.680">
    <property type="match status" value="1"/>
</dbReference>
<comment type="caution">
    <text evidence="1">The sequence shown here is derived from an EMBL/GenBank/DDBJ whole genome shotgun (WGS) entry which is preliminary data.</text>
</comment>
<protein>
    <submittedName>
        <fullName evidence="1">Ribonuclease H2 non-catalytic subunit-domain-containing protein</fullName>
    </submittedName>
</protein>
<gene>
    <name evidence="1" type="ORF">BGW36DRAFT_380237</name>
</gene>
<dbReference type="RefSeq" id="XP_046071034.1">
    <property type="nucleotide sequence ID" value="XM_046216303.1"/>
</dbReference>
<dbReference type="CDD" id="cd09271">
    <property type="entry name" value="RNase_H2-C"/>
    <property type="match status" value="1"/>
</dbReference>
<dbReference type="Pfam" id="PF08615">
    <property type="entry name" value="RNase_H2_suC"/>
    <property type="match status" value="1"/>
</dbReference>